<accession>A8NB41</accession>
<dbReference type="KEGG" id="cci:CC1G_13537"/>
<reference evidence="1 2" key="1">
    <citation type="journal article" date="2010" name="Proc. Natl. Acad. Sci. U.S.A.">
        <title>Insights into evolution of multicellular fungi from the assembled chromosomes of the mushroom Coprinopsis cinerea (Coprinus cinereus).</title>
        <authorList>
            <person name="Stajich J.E."/>
            <person name="Wilke S.K."/>
            <person name="Ahren D."/>
            <person name="Au C.H."/>
            <person name="Birren B.W."/>
            <person name="Borodovsky M."/>
            <person name="Burns C."/>
            <person name="Canback B."/>
            <person name="Casselton L.A."/>
            <person name="Cheng C.K."/>
            <person name="Deng J."/>
            <person name="Dietrich F.S."/>
            <person name="Fargo D.C."/>
            <person name="Farman M.L."/>
            <person name="Gathman A.C."/>
            <person name="Goldberg J."/>
            <person name="Guigo R."/>
            <person name="Hoegger P.J."/>
            <person name="Hooker J.B."/>
            <person name="Huggins A."/>
            <person name="James T.Y."/>
            <person name="Kamada T."/>
            <person name="Kilaru S."/>
            <person name="Kodira C."/>
            <person name="Kues U."/>
            <person name="Kupfer D."/>
            <person name="Kwan H.S."/>
            <person name="Lomsadze A."/>
            <person name="Li W."/>
            <person name="Lilly W.W."/>
            <person name="Ma L.J."/>
            <person name="Mackey A.J."/>
            <person name="Manning G."/>
            <person name="Martin F."/>
            <person name="Muraguchi H."/>
            <person name="Natvig D.O."/>
            <person name="Palmerini H."/>
            <person name="Ramesh M.A."/>
            <person name="Rehmeyer C.J."/>
            <person name="Roe B.A."/>
            <person name="Shenoy N."/>
            <person name="Stanke M."/>
            <person name="Ter-Hovhannisyan V."/>
            <person name="Tunlid A."/>
            <person name="Velagapudi R."/>
            <person name="Vision T.J."/>
            <person name="Zeng Q."/>
            <person name="Zolan M.E."/>
            <person name="Pukkila P.J."/>
        </authorList>
    </citation>
    <scope>NUCLEOTIDE SEQUENCE [LARGE SCALE GENOMIC DNA]</scope>
    <source>
        <strain evidence="2">Okayama-7 / 130 / ATCC MYA-4618 / FGSC 9003</strain>
    </source>
</reference>
<organism evidence="1 2">
    <name type="scientific">Coprinopsis cinerea (strain Okayama-7 / 130 / ATCC MYA-4618 / FGSC 9003)</name>
    <name type="common">Inky cap fungus</name>
    <name type="synonym">Hormographiella aspergillata</name>
    <dbReference type="NCBI Taxonomy" id="240176"/>
    <lineage>
        <taxon>Eukaryota</taxon>
        <taxon>Fungi</taxon>
        <taxon>Dikarya</taxon>
        <taxon>Basidiomycota</taxon>
        <taxon>Agaricomycotina</taxon>
        <taxon>Agaricomycetes</taxon>
        <taxon>Agaricomycetidae</taxon>
        <taxon>Agaricales</taxon>
        <taxon>Agaricineae</taxon>
        <taxon>Psathyrellaceae</taxon>
        <taxon>Coprinopsis</taxon>
    </lineage>
</organism>
<proteinExistence type="predicted"/>
<dbReference type="RefSeq" id="XP_001832043.2">
    <property type="nucleotide sequence ID" value="XM_001831991.2"/>
</dbReference>
<dbReference type="VEuPathDB" id="FungiDB:CC1G_13537"/>
<dbReference type="EMBL" id="AACS02000009">
    <property type="protein sequence ID" value="EAU89773.2"/>
    <property type="molecule type" value="Genomic_DNA"/>
</dbReference>
<dbReference type="InParanoid" id="A8NB41"/>
<dbReference type="HOGENOM" id="CLU_039070_8_0_1"/>
<protein>
    <submittedName>
        <fullName evidence="1">Uncharacterized protein</fullName>
    </submittedName>
</protein>
<gene>
    <name evidence="1" type="ORF">CC1G_13537</name>
</gene>
<name>A8NB41_COPC7</name>
<dbReference type="GeneID" id="6008529"/>
<evidence type="ECO:0000313" key="1">
    <source>
        <dbReference type="EMBL" id="EAU89773.2"/>
    </source>
</evidence>
<dbReference type="Proteomes" id="UP000001861">
    <property type="component" value="Unassembled WGS sequence"/>
</dbReference>
<sequence length="401" mass="46065">MSPTQVPSFDRTLYRTQYKVGPLLEQGFRYAFYALSLLDNMIDTEKREVKSDLPLLICAELQQAANQVFEGFQNALRMPWSLEEFEEAYAECGDNEEELVRRCPPPQDLHDTPNNHATSHYTPTFFVDKNDRLLFAYVPAMLRESRWQNLLQATTPIFNQASREHSKFIRHSSHSVKARTFGLQPGVLILYPGIITSYKFPTVHYPEPAAAFTNPHIRPRVFELLDTIDPDTFGILCAVLAMIHPDRFHAAFEILEGLHNGTIWSGDKSLREEIMKRWGFPFTCVGFFSNLKHPYWERSDVLKNDLALYLSMGSTSLTSFTVPGLHRKFHFDPGTICVGFPHVFPVSWSSSEDGDQLTFVGSFMDLRFATSRLVRNPRPMGTREYTAYVDYMIRNESPPLD</sequence>
<evidence type="ECO:0000313" key="2">
    <source>
        <dbReference type="Proteomes" id="UP000001861"/>
    </source>
</evidence>
<dbReference type="AlphaFoldDB" id="A8NB41"/>
<keyword evidence="2" id="KW-1185">Reference proteome</keyword>
<comment type="caution">
    <text evidence="1">The sequence shown here is derived from an EMBL/GenBank/DDBJ whole genome shotgun (WGS) entry which is preliminary data.</text>
</comment>